<comment type="caution">
    <text evidence="1">The sequence shown here is derived from an EMBL/GenBank/DDBJ whole genome shotgun (WGS) entry which is preliminary data.</text>
</comment>
<dbReference type="AlphaFoldDB" id="A0A4C1ZVM8"/>
<sequence length="78" mass="8735">MSKKGEKCLVNFEASKVSCMDGEDLVTIITMANTGVMPKRDDTFWCATSDTCVGRIRYKLRPRKASTSLVGDEERSRL</sequence>
<evidence type="ECO:0000313" key="2">
    <source>
        <dbReference type="Proteomes" id="UP000299102"/>
    </source>
</evidence>
<accession>A0A4C1ZVM8</accession>
<protein>
    <submittedName>
        <fullName evidence="1">Uncharacterized protein</fullName>
    </submittedName>
</protein>
<keyword evidence="2" id="KW-1185">Reference proteome</keyword>
<name>A0A4C1ZVM8_EUMVA</name>
<evidence type="ECO:0000313" key="1">
    <source>
        <dbReference type="EMBL" id="GBP90647.1"/>
    </source>
</evidence>
<proteinExistence type="predicted"/>
<organism evidence="1 2">
    <name type="scientific">Eumeta variegata</name>
    <name type="common">Bagworm moth</name>
    <name type="synonym">Eumeta japonica</name>
    <dbReference type="NCBI Taxonomy" id="151549"/>
    <lineage>
        <taxon>Eukaryota</taxon>
        <taxon>Metazoa</taxon>
        <taxon>Ecdysozoa</taxon>
        <taxon>Arthropoda</taxon>
        <taxon>Hexapoda</taxon>
        <taxon>Insecta</taxon>
        <taxon>Pterygota</taxon>
        <taxon>Neoptera</taxon>
        <taxon>Endopterygota</taxon>
        <taxon>Lepidoptera</taxon>
        <taxon>Glossata</taxon>
        <taxon>Ditrysia</taxon>
        <taxon>Tineoidea</taxon>
        <taxon>Psychidae</taxon>
        <taxon>Oiketicinae</taxon>
        <taxon>Eumeta</taxon>
    </lineage>
</organism>
<dbReference type="EMBL" id="BGZK01002101">
    <property type="protein sequence ID" value="GBP90647.1"/>
    <property type="molecule type" value="Genomic_DNA"/>
</dbReference>
<dbReference type="Proteomes" id="UP000299102">
    <property type="component" value="Unassembled WGS sequence"/>
</dbReference>
<gene>
    <name evidence="1" type="ORF">EVAR_65063_1</name>
</gene>
<reference evidence="1 2" key="1">
    <citation type="journal article" date="2019" name="Commun. Biol.">
        <title>The bagworm genome reveals a unique fibroin gene that provides high tensile strength.</title>
        <authorList>
            <person name="Kono N."/>
            <person name="Nakamura H."/>
            <person name="Ohtoshi R."/>
            <person name="Tomita M."/>
            <person name="Numata K."/>
            <person name="Arakawa K."/>
        </authorList>
    </citation>
    <scope>NUCLEOTIDE SEQUENCE [LARGE SCALE GENOMIC DNA]</scope>
</reference>